<feature type="binding site" evidence="11">
    <location>
        <begin position="246"/>
        <end position="247"/>
    </location>
    <ligand>
        <name>substrate</name>
    </ligand>
</feature>
<feature type="binding site" evidence="11">
    <location>
        <begin position="317"/>
        <end position="318"/>
    </location>
    <ligand>
        <name>FMN</name>
        <dbReference type="ChEBI" id="CHEBI:58210"/>
    </ligand>
</feature>
<gene>
    <name evidence="11" type="primary">pyrD</name>
    <name evidence="13" type="ORF">JYT19_00860</name>
</gene>
<feature type="binding site" evidence="11">
    <location>
        <position position="217"/>
    </location>
    <ligand>
        <name>FMN</name>
        <dbReference type="ChEBI" id="CHEBI:58210"/>
    </ligand>
</feature>
<dbReference type="PANTHER" id="PTHR48109">
    <property type="entry name" value="DIHYDROOROTATE DEHYDROGENASE (QUINONE), MITOCHONDRIAL-RELATED"/>
    <property type="match status" value="1"/>
</dbReference>
<keyword evidence="14" id="KW-1185">Reference proteome</keyword>
<feature type="binding site" evidence="11">
    <location>
        <begin position="64"/>
        <end position="68"/>
    </location>
    <ligand>
        <name>FMN</name>
        <dbReference type="ChEBI" id="CHEBI:58210"/>
    </ligand>
</feature>
<comment type="caution">
    <text evidence="13">The sequence shown here is derived from an EMBL/GenBank/DDBJ whole genome shotgun (WGS) entry which is preliminary data.</text>
</comment>
<comment type="pathway">
    <text evidence="3 11">Pyrimidine metabolism; UMP biosynthesis via de novo pathway; orotate from (S)-dihydroorotate (quinone route): step 1/1.</text>
</comment>
<feature type="binding site" evidence="11">
    <location>
        <position position="181"/>
    </location>
    <ligand>
        <name>substrate</name>
    </ligand>
</feature>
<evidence type="ECO:0000256" key="3">
    <source>
        <dbReference type="ARBA" id="ARBA00005161"/>
    </source>
</evidence>
<evidence type="ECO:0000256" key="4">
    <source>
        <dbReference type="ARBA" id="ARBA00005359"/>
    </source>
</evidence>
<feature type="active site" description="Nucleophile" evidence="11">
    <location>
        <position position="179"/>
    </location>
</feature>
<feature type="domain" description="Dihydroorotate dehydrogenase catalytic" evidence="12">
    <location>
        <begin position="47"/>
        <end position="335"/>
    </location>
</feature>
<accession>A0ABS3AVQ6</accession>
<proteinExistence type="inferred from homology"/>
<dbReference type="InterPro" id="IPR005720">
    <property type="entry name" value="Dihydroorotate_DH_cat"/>
</dbReference>
<keyword evidence="5 11" id="KW-0285">Flavoprotein</keyword>
<organism evidence="13 14">
    <name type="scientific">Sulfobacillus acidophilus</name>
    <dbReference type="NCBI Taxonomy" id="53633"/>
    <lineage>
        <taxon>Bacteria</taxon>
        <taxon>Bacillati</taxon>
        <taxon>Bacillota</taxon>
        <taxon>Clostridia</taxon>
        <taxon>Eubacteriales</taxon>
        <taxon>Clostridiales Family XVII. Incertae Sedis</taxon>
        <taxon>Sulfobacillus</taxon>
    </lineage>
</organism>
<dbReference type="SUPFAM" id="SSF51395">
    <property type="entry name" value="FMN-linked oxidoreductases"/>
    <property type="match status" value="1"/>
</dbReference>
<evidence type="ECO:0000256" key="5">
    <source>
        <dbReference type="ARBA" id="ARBA00022630"/>
    </source>
</evidence>
<evidence type="ECO:0000313" key="14">
    <source>
        <dbReference type="Proteomes" id="UP000765003"/>
    </source>
</evidence>
<dbReference type="InterPro" id="IPR012135">
    <property type="entry name" value="Dihydroorotate_DH_1_2"/>
</dbReference>
<dbReference type="InterPro" id="IPR001295">
    <property type="entry name" value="Dihydroorotate_DH_CS"/>
</dbReference>
<dbReference type="Pfam" id="PF01180">
    <property type="entry name" value="DHO_dh"/>
    <property type="match status" value="1"/>
</dbReference>
<evidence type="ECO:0000256" key="6">
    <source>
        <dbReference type="ARBA" id="ARBA00022643"/>
    </source>
</evidence>
<evidence type="ECO:0000256" key="10">
    <source>
        <dbReference type="ARBA" id="ARBA00048639"/>
    </source>
</evidence>
<protein>
    <recommendedName>
        <fullName evidence="11">Dihydroorotate dehydrogenase (quinone)</fullName>
        <ecNumber evidence="11">1.3.5.2</ecNumber>
    </recommendedName>
    <alternativeName>
        <fullName evidence="11">DHOdehase</fullName>
        <shortName evidence="11">DHOD</shortName>
        <shortName evidence="11">DHODase</shortName>
    </alternativeName>
    <alternativeName>
        <fullName evidence="11">Dihydroorotate oxidase</fullName>
    </alternativeName>
</protein>
<feature type="binding site" evidence="11">
    <location>
        <position position="176"/>
    </location>
    <ligand>
        <name>FMN</name>
        <dbReference type="ChEBI" id="CHEBI:58210"/>
    </ligand>
</feature>
<comment type="subunit">
    <text evidence="11">Monomer.</text>
</comment>
<name>A0ABS3AVQ6_9FIRM</name>
<evidence type="ECO:0000256" key="1">
    <source>
        <dbReference type="ARBA" id="ARBA00003125"/>
    </source>
</evidence>
<keyword evidence="8 11" id="KW-0560">Oxidoreductase</keyword>
<dbReference type="PANTHER" id="PTHR48109:SF4">
    <property type="entry name" value="DIHYDROOROTATE DEHYDROGENASE (QUINONE), MITOCHONDRIAL"/>
    <property type="match status" value="1"/>
</dbReference>
<dbReference type="InterPro" id="IPR050074">
    <property type="entry name" value="DHO_dehydrogenase"/>
</dbReference>
<evidence type="ECO:0000313" key="13">
    <source>
        <dbReference type="EMBL" id="MBN4077441.1"/>
    </source>
</evidence>
<dbReference type="Gene3D" id="3.20.20.70">
    <property type="entry name" value="Aldolase class I"/>
    <property type="match status" value="1"/>
</dbReference>
<feature type="binding site" evidence="11">
    <location>
        <position position="88"/>
    </location>
    <ligand>
        <name>FMN</name>
        <dbReference type="ChEBI" id="CHEBI:58210"/>
    </ligand>
</feature>
<feature type="binding site" evidence="11">
    <location>
        <position position="267"/>
    </location>
    <ligand>
        <name>FMN</name>
        <dbReference type="ChEBI" id="CHEBI:58210"/>
    </ligand>
</feature>
<evidence type="ECO:0000256" key="8">
    <source>
        <dbReference type="ARBA" id="ARBA00023002"/>
    </source>
</evidence>
<dbReference type="InterPro" id="IPR005719">
    <property type="entry name" value="Dihydroorotate_DH_2"/>
</dbReference>
<dbReference type="GO" id="GO:0106430">
    <property type="term" value="F:dihydroorotate dehydrogenase (quinone) activity"/>
    <property type="evidence" value="ECO:0007669"/>
    <property type="project" value="UniProtKB-EC"/>
</dbReference>
<dbReference type="NCBIfam" id="NF003652">
    <property type="entry name" value="PRK05286.2-5"/>
    <property type="match status" value="1"/>
</dbReference>
<dbReference type="PIRSF" id="PIRSF000164">
    <property type="entry name" value="DHO_oxidase"/>
    <property type="match status" value="1"/>
</dbReference>
<sequence length="338" mass="36814">MIWPILKKILFQMDAEKAHNLVMSMLKAGTFLYPKNLNAASFCTKNLEQELFGLSFKNPIGLAAGFDKNAECLAAWQALGFGFIEVGTVTAIAQPGNPKPRIFRLPKDQALMNRLGFNNVGAKNVAQNIERQKGKIKIPLGINIGKSKVVDIKDAANDYLKSFETLSDLADYLVINVSSPNTPNLRDLQSKNELKKLLNVICNANEKKQNKKPLFLKLAPDLSLEQANTCAKTAIKFGLNGLVLTNTTINKTGLIGPVPNGSGGISGAPVFEKSTFLLKNLAQEFGNKILFIGVGGITSPKRAQEKINAGAKLIQIYTGFIYQGPLFVPKLLKNLSLK</sequence>
<dbReference type="NCBIfam" id="TIGR01036">
    <property type="entry name" value="pyrD_sub2"/>
    <property type="match status" value="1"/>
</dbReference>
<dbReference type="Proteomes" id="UP000765003">
    <property type="component" value="Unassembled WGS sequence"/>
</dbReference>
<comment type="function">
    <text evidence="1 11">Catalyzes the conversion of dihydroorotate to orotate with quinone as electron acceptor.</text>
</comment>
<reference evidence="13" key="1">
    <citation type="submission" date="2021-02" db="EMBL/GenBank/DDBJ databases">
        <title>Activity-based single-cell genomes from oceanic crustal fluid captures similar information to metagenomic and metatranscriptomic surveys with orders of magnitude less sampling.</title>
        <authorList>
            <person name="D'Angelo T.S."/>
            <person name="Orcutt B.N."/>
        </authorList>
    </citation>
    <scope>NUCLEOTIDE SEQUENCE [LARGE SCALE GENOMIC DNA]</scope>
    <source>
        <strain evidence="13">AH-315-E05</strain>
    </source>
</reference>
<feature type="binding site" evidence="11">
    <location>
        <position position="176"/>
    </location>
    <ligand>
        <name>substrate</name>
    </ligand>
</feature>
<evidence type="ECO:0000259" key="12">
    <source>
        <dbReference type="Pfam" id="PF01180"/>
    </source>
</evidence>
<comment type="catalytic activity">
    <reaction evidence="10 11">
        <text>(S)-dihydroorotate + a quinone = orotate + a quinol</text>
        <dbReference type="Rhea" id="RHEA:30187"/>
        <dbReference type="ChEBI" id="CHEBI:24646"/>
        <dbReference type="ChEBI" id="CHEBI:30839"/>
        <dbReference type="ChEBI" id="CHEBI:30864"/>
        <dbReference type="ChEBI" id="CHEBI:132124"/>
        <dbReference type="EC" id="1.3.5.2"/>
    </reaction>
</comment>
<dbReference type="NCBIfam" id="NF003645">
    <property type="entry name" value="PRK05286.1-2"/>
    <property type="match status" value="1"/>
</dbReference>
<evidence type="ECO:0000256" key="7">
    <source>
        <dbReference type="ARBA" id="ARBA00022975"/>
    </source>
</evidence>
<comment type="cofactor">
    <cofactor evidence="11">
        <name>FMN</name>
        <dbReference type="ChEBI" id="CHEBI:58210"/>
    </cofactor>
    <text evidence="11">Binds 1 FMN per subunit.</text>
</comment>
<dbReference type="InterPro" id="IPR013785">
    <property type="entry name" value="Aldolase_TIM"/>
</dbReference>
<dbReference type="PROSITE" id="PS00911">
    <property type="entry name" value="DHODEHASE_1"/>
    <property type="match status" value="1"/>
</dbReference>
<dbReference type="EC" id="1.3.5.2" evidence="11"/>
<evidence type="ECO:0000256" key="2">
    <source>
        <dbReference type="ARBA" id="ARBA00004370"/>
    </source>
</evidence>
<keyword evidence="7 11" id="KW-0665">Pyrimidine biosynthesis</keyword>
<evidence type="ECO:0000256" key="11">
    <source>
        <dbReference type="HAMAP-Rule" id="MF_00225"/>
    </source>
</evidence>
<comment type="subcellular location">
    <subcellularLocation>
        <location evidence="11">Cell membrane</location>
        <topology evidence="11">Peripheral membrane protein</topology>
    </subcellularLocation>
    <subcellularLocation>
        <location evidence="2">Membrane</location>
    </subcellularLocation>
</comment>
<dbReference type="CDD" id="cd04738">
    <property type="entry name" value="DHOD_2_like"/>
    <property type="match status" value="1"/>
</dbReference>
<feature type="binding site" evidence="11">
    <location>
        <begin position="113"/>
        <end position="117"/>
    </location>
    <ligand>
        <name>substrate</name>
    </ligand>
</feature>
<feature type="binding site" evidence="11">
    <location>
        <position position="296"/>
    </location>
    <ligand>
        <name>FMN</name>
        <dbReference type="ChEBI" id="CHEBI:58210"/>
    </ligand>
</feature>
<feature type="binding site" evidence="11">
    <location>
        <position position="143"/>
    </location>
    <ligand>
        <name>FMN</name>
        <dbReference type="ChEBI" id="CHEBI:58210"/>
    </ligand>
</feature>
<evidence type="ECO:0000256" key="9">
    <source>
        <dbReference type="ARBA" id="ARBA00023136"/>
    </source>
</evidence>
<comment type="similarity">
    <text evidence="4 11">Belongs to the dihydroorotate dehydrogenase family. Type 2 subfamily.</text>
</comment>
<keyword evidence="6 11" id="KW-0288">FMN</keyword>
<keyword evidence="11" id="KW-1003">Cell membrane</keyword>
<dbReference type="EMBL" id="JAFITA010000011">
    <property type="protein sequence ID" value="MBN4077441.1"/>
    <property type="molecule type" value="Genomic_DNA"/>
</dbReference>
<dbReference type="HAMAP" id="MF_00225">
    <property type="entry name" value="DHO_dh_type2"/>
    <property type="match status" value="1"/>
</dbReference>
<feature type="binding site" evidence="11">
    <location>
        <position position="245"/>
    </location>
    <ligand>
        <name>FMN</name>
        <dbReference type="ChEBI" id="CHEBI:58210"/>
    </ligand>
</feature>
<keyword evidence="9 11" id="KW-0472">Membrane</keyword>
<feature type="binding site" evidence="11">
    <location>
        <position position="68"/>
    </location>
    <ligand>
        <name>substrate</name>
    </ligand>
</feature>